<evidence type="ECO:0000313" key="9">
    <source>
        <dbReference type="EMBL" id="REK70971.1"/>
    </source>
</evidence>
<evidence type="ECO:0000256" key="1">
    <source>
        <dbReference type="ARBA" id="ARBA00004651"/>
    </source>
</evidence>
<keyword evidence="5 7" id="KW-1133">Transmembrane helix</keyword>
<feature type="domain" description="ABC transmembrane type-1" evidence="8">
    <location>
        <begin position="127"/>
        <end position="327"/>
    </location>
</feature>
<evidence type="ECO:0000256" key="6">
    <source>
        <dbReference type="ARBA" id="ARBA00023136"/>
    </source>
</evidence>
<dbReference type="CDD" id="cd06261">
    <property type="entry name" value="TM_PBP2"/>
    <property type="match status" value="1"/>
</dbReference>
<dbReference type="InterPro" id="IPR035906">
    <property type="entry name" value="MetI-like_sf"/>
</dbReference>
<feature type="transmembrane region" description="Helical" evidence="7">
    <location>
        <begin position="173"/>
        <end position="192"/>
    </location>
</feature>
<comment type="similarity">
    <text evidence="7">Belongs to the binding-protein-dependent transport system permease family.</text>
</comment>
<dbReference type="AlphaFoldDB" id="A0A371P4V6"/>
<dbReference type="EMBL" id="QUBR01000002">
    <property type="protein sequence ID" value="REK70971.1"/>
    <property type="molecule type" value="Genomic_DNA"/>
</dbReference>
<dbReference type="RefSeq" id="WP_119705556.1">
    <property type="nucleotide sequence ID" value="NZ_JBHSOI010000002.1"/>
</dbReference>
<comment type="caution">
    <text evidence="9">The sequence shown here is derived from an EMBL/GenBank/DDBJ whole genome shotgun (WGS) entry which is preliminary data.</text>
</comment>
<sequence length="338" mass="35735">MSVVQTSSPLVSPAPAGDTAGRRARVLTRLAGIKLLSSLFVLWGTATVTFVVLAILPGDRATILLNVRSGLTVPRSPAELAPVNREFGFDDSFVTQYLTYFGRLLHGDLGQSYQSGRPVATIIGEQIGPTFVLAFAALLLAWVLTIAWTLLTAGRGPRLRSLGSAGETVTAGLPQYWVGILLLIVFAAQLGWFPVIGGTSPSGTILPVITLAVPLAGFLGQATRTEFDRAIREPFVLSARTRGMGDLEVRWRHVLRHALIPGITLSGWAIGTLLSGAVLVETVFARPGLGAVLVTAVGQKDLAVVSGIVVLVSALYVVINLVVDVVYVAVDPRLRGSL</sequence>
<protein>
    <submittedName>
        <fullName evidence="9">ABC transporter permease</fullName>
    </submittedName>
</protein>
<feature type="transmembrane region" description="Helical" evidence="7">
    <location>
        <begin position="204"/>
        <end position="222"/>
    </location>
</feature>
<dbReference type="GO" id="GO:0071916">
    <property type="term" value="F:dipeptide transmembrane transporter activity"/>
    <property type="evidence" value="ECO:0007669"/>
    <property type="project" value="TreeGrafter"/>
</dbReference>
<organism evidence="9 10">
    <name type="scientific">Aeromicrobium endophyticum</name>
    <dbReference type="NCBI Taxonomy" id="2292704"/>
    <lineage>
        <taxon>Bacteria</taxon>
        <taxon>Bacillati</taxon>
        <taxon>Actinomycetota</taxon>
        <taxon>Actinomycetes</taxon>
        <taxon>Propionibacteriales</taxon>
        <taxon>Nocardioidaceae</taxon>
        <taxon>Aeromicrobium</taxon>
    </lineage>
</organism>
<dbReference type="Pfam" id="PF00528">
    <property type="entry name" value="BPD_transp_1"/>
    <property type="match status" value="1"/>
</dbReference>
<dbReference type="InterPro" id="IPR000515">
    <property type="entry name" value="MetI-like"/>
</dbReference>
<evidence type="ECO:0000256" key="3">
    <source>
        <dbReference type="ARBA" id="ARBA00022475"/>
    </source>
</evidence>
<evidence type="ECO:0000256" key="7">
    <source>
        <dbReference type="RuleBase" id="RU363032"/>
    </source>
</evidence>
<dbReference type="OrthoDB" id="147688at2"/>
<gene>
    <name evidence="9" type="ORF">DX116_18020</name>
</gene>
<dbReference type="GO" id="GO:0005886">
    <property type="term" value="C:plasma membrane"/>
    <property type="evidence" value="ECO:0007669"/>
    <property type="project" value="UniProtKB-SubCell"/>
</dbReference>
<feature type="transmembrane region" description="Helical" evidence="7">
    <location>
        <begin position="35"/>
        <end position="56"/>
    </location>
</feature>
<evidence type="ECO:0000256" key="4">
    <source>
        <dbReference type="ARBA" id="ARBA00022692"/>
    </source>
</evidence>
<evidence type="ECO:0000256" key="5">
    <source>
        <dbReference type="ARBA" id="ARBA00022989"/>
    </source>
</evidence>
<dbReference type="PROSITE" id="PS50928">
    <property type="entry name" value="ABC_TM1"/>
    <property type="match status" value="1"/>
</dbReference>
<comment type="subcellular location">
    <subcellularLocation>
        <location evidence="1 7">Cell membrane</location>
        <topology evidence="1 7">Multi-pass membrane protein</topology>
    </subcellularLocation>
</comment>
<keyword evidence="3" id="KW-1003">Cell membrane</keyword>
<dbReference type="PANTHER" id="PTHR43163">
    <property type="entry name" value="DIPEPTIDE TRANSPORT SYSTEM PERMEASE PROTEIN DPPB-RELATED"/>
    <property type="match status" value="1"/>
</dbReference>
<dbReference type="Gene3D" id="1.10.3720.10">
    <property type="entry name" value="MetI-like"/>
    <property type="match status" value="1"/>
</dbReference>
<feature type="transmembrane region" description="Helical" evidence="7">
    <location>
        <begin position="304"/>
        <end position="330"/>
    </location>
</feature>
<feature type="transmembrane region" description="Helical" evidence="7">
    <location>
        <begin position="258"/>
        <end position="284"/>
    </location>
</feature>
<dbReference type="PANTHER" id="PTHR43163:SF6">
    <property type="entry name" value="DIPEPTIDE TRANSPORT SYSTEM PERMEASE PROTEIN DPPB-RELATED"/>
    <property type="match status" value="1"/>
</dbReference>
<evidence type="ECO:0000259" key="8">
    <source>
        <dbReference type="PROSITE" id="PS50928"/>
    </source>
</evidence>
<reference evidence="9 10" key="1">
    <citation type="submission" date="2018-08" db="EMBL/GenBank/DDBJ databases">
        <title>Aeromicrobium sp. M2KJ-4, whole genome shotgun sequence.</title>
        <authorList>
            <person name="Tuo L."/>
        </authorList>
    </citation>
    <scope>NUCLEOTIDE SEQUENCE [LARGE SCALE GENOMIC DNA]</scope>
    <source>
        <strain evidence="9 10">M2KJ-4</strain>
    </source>
</reference>
<feature type="transmembrane region" description="Helical" evidence="7">
    <location>
        <begin position="131"/>
        <end position="153"/>
    </location>
</feature>
<keyword evidence="10" id="KW-1185">Reference proteome</keyword>
<proteinExistence type="inferred from homology"/>
<accession>A0A371P4V6</accession>
<keyword evidence="2 7" id="KW-0813">Transport</keyword>
<dbReference type="Proteomes" id="UP000265581">
    <property type="component" value="Unassembled WGS sequence"/>
</dbReference>
<keyword evidence="4 7" id="KW-0812">Transmembrane</keyword>
<evidence type="ECO:0000256" key="2">
    <source>
        <dbReference type="ARBA" id="ARBA00022448"/>
    </source>
</evidence>
<evidence type="ECO:0000313" key="10">
    <source>
        <dbReference type="Proteomes" id="UP000265581"/>
    </source>
</evidence>
<name>A0A371P4V6_9ACTN</name>
<keyword evidence="6 7" id="KW-0472">Membrane</keyword>
<dbReference type="SUPFAM" id="SSF161098">
    <property type="entry name" value="MetI-like"/>
    <property type="match status" value="1"/>
</dbReference>